<evidence type="ECO:0000256" key="4">
    <source>
        <dbReference type="SAM" id="MobiDB-lite"/>
    </source>
</evidence>
<evidence type="ECO:0000313" key="7">
    <source>
        <dbReference type="EMBL" id="TQF02982.1"/>
    </source>
</evidence>
<feature type="signal peptide" evidence="5">
    <location>
        <begin position="1"/>
        <end position="24"/>
    </location>
</feature>
<keyword evidence="1 3" id="KW-0378">Hydrolase</keyword>
<reference evidence="7 8" key="1">
    <citation type="submission" date="2019-06" db="EMBL/GenBank/DDBJ databases">
        <title>Description of Kitasatospora acidophila sp. nov. isolated from pine grove soil, and reclassification of Streptomyces novaecaesareae to Kitasatospora novaeceasareae comb. nov.</title>
        <authorList>
            <person name="Kim M.J."/>
        </authorList>
    </citation>
    <scope>NUCLEOTIDE SEQUENCE [LARGE SCALE GENOMIC DNA]</scope>
    <source>
        <strain evidence="7 8">MMS16-CNU292</strain>
    </source>
</reference>
<feature type="region of interest" description="Disordered" evidence="4">
    <location>
        <begin position="350"/>
        <end position="434"/>
    </location>
</feature>
<organism evidence="7 8">
    <name type="scientific">Kitasatospora acidiphila</name>
    <dbReference type="NCBI Taxonomy" id="2567942"/>
    <lineage>
        <taxon>Bacteria</taxon>
        <taxon>Bacillati</taxon>
        <taxon>Actinomycetota</taxon>
        <taxon>Actinomycetes</taxon>
        <taxon>Kitasatosporales</taxon>
        <taxon>Streptomycetaceae</taxon>
        <taxon>Kitasatospora</taxon>
    </lineage>
</organism>
<feature type="compositionally biased region" description="Low complexity" evidence="4">
    <location>
        <begin position="399"/>
        <end position="414"/>
    </location>
</feature>
<dbReference type="SUPFAM" id="SSF51445">
    <property type="entry name" value="(Trans)glycosidases"/>
    <property type="match status" value="1"/>
</dbReference>
<dbReference type="EMBL" id="VIGB01000003">
    <property type="protein sequence ID" value="TQF02982.1"/>
    <property type="molecule type" value="Genomic_DNA"/>
</dbReference>
<dbReference type="GO" id="GO:0004553">
    <property type="term" value="F:hydrolase activity, hydrolyzing O-glycosyl compounds"/>
    <property type="evidence" value="ECO:0007669"/>
    <property type="project" value="InterPro"/>
</dbReference>
<feature type="active site" description="Nucleophile" evidence="3">
    <location>
        <position position="291"/>
    </location>
</feature>
<gene>
    <name evidence="7" type="ORF">E6W39_12825</name>
</gene>
<dbReference type="OrthoDB" id="3684589at2"/>
<dbReference type="Gene3D" id="3.20.20.80">
    <property type="entry name" value="Glycosidases"/>
    <property type="match status" value="1"/>
</dbReference>
<evidence type="ECO:0000256" key="3">
    <source>
        <dbReference type="PROSITE-ProRule" id="PRU01100"/>
    </source>
</evidence>
<dbReference type="Pfam" id="PF02156">
    <property type="entry name" value="Glyco_hydro_26"/>
    <property type="match status" value="1"/>
</dbReference>
<comment type="similarity">
    <text evidence="3">Belongs to the glycosyl hydrolase 26 family.</text>
</comment>
<dbReference type="Proteomes" id="UP000319103">
    <property type="component" value="Unassembled WGS sequence"/>
</dbReference>
<feature type="region of interest" description="Disordered" evidence="4">
    <location>
        <begin position="24"/>
        <end position="60"/>
    </location>
</feature>
<feature type="active site" description="Proton donor" evidence="3">
    <location>
        <position position="186"/>
    </location>
</feature>
<name>A0A540W1W8_9ACTN</name>
<keyword evidence="2 3" id="KW-0326">Glycosidase</keyword>
<evidence type="ECO:0000256" key="1">
    <source>
        <dbReference type="ARBA" id="ARBA00022801"/>
    </source>
</evidence>
<feature type="domain" description="GH26" evidence="6">
    <location>
        <begin position="16"/>
        <end position="342"/>
    </location>
</feature>
<dbReference type="AlphaFoldDB" id="A0A540W1W8"/>
<evidence type="ECO:0000259" key="6">
    <source>
        <dbReference type="PROSITE" id="PS51764"/>
    </source>
</evidence>
<dbReference type="InterPro" id="IPR017853">
    <property type="entry name" value="GH"/>
</dbReference>
<evidence type="ECO:0000256" key="2">
    <source>
        <dbReference type="ARBA" id="ARBA00023295"/>
    </source>
</evidence>
<dbReference type="InterPro" id="IPR022790">
    <property type="entry name" value="GH26_dom"/>
</dbReference>
<accession>A0A540W1W8</accession>
<comment type="caution">
    <text evidence="7">The sequence shown here is derived from an EMBL/GenBank/DDBJ whole genome shotgun (WGS) entry which is preliminary data.</text>
</comment>
<proteinExistence type="inferred from homology"/>
<dbReference type="RefSeq" id="WP_141633665.1">
    <property type="nucleotide sequence ID" value="NZ_VIGB01000003.1"/>
</dbReference>
<sequence>MRIGRVALAGSALLLLTTAGISSSTDPLSTADRGLASGARDSGAEPASRPGVPKPNTRRLDHKVPFGAFVGSWDNYIPQIARMSAWLHGADMQVGHTYLAGNNWNDVEGDNRVLALWAQWRLADRSRTLVLNVPMLTPNEGNVPDDQVADLLGQGARGAFDQHYLRLARKLVALGGGDTVIVLGWEMNGITYTGRCRPDPAAWKTYWRRIVDLMRSVPGQRFRFDFTPSRGLDDIAWTKCYPGDDVVDIIGTDSYDQPSGATFDDMVNEPYGLEEQVEFAAKRGKPVSYPEWGLFRNGDDPEYVRRMVDWMRTHDTAYQTVTDYCPHGFWECHDNPQASAVYRALLSGGQEAAAGPDDDTAARPPRPHPSIDAETPTRPHPHPHPHPDSDDTPAATRVPSSAPKPARPSATPTAPLMPDLSMLPNLLPSIPSGLTDLSGLVPDLSKLPRVSLRPGNG</sequence>
<protein>
    <recommendedName>
        <fullName evidence="6">GH26 domain-containing protein</fullName>
    </recommendedName>
</protein>
<dbReference type="PROSITE" id="PS51764">
    <property type="entry name" value="GH26"/>
    <property type="match status" value="1"/>
</dbReference>
<feature type="chain" id="PRO_5021956982" description="GH26 domain-containing protein" evidence="5">
    <location>
        <begin position="25"/>
        <end position="457"/>
    </location>
</feature>
<evidence type="ECO:0000313" key="8">
    <source>
        <dbReference type="Proteomes" id="UP000319103"/>
    </source>
</evidence>
<keyword evidence="5" id="KW-0732">Signal</keyword>
<evidence type="ECO:0000256" key="5">
    <source>
        <dbReference type="SAM" id="SignalP"/>
    </source>
</evidence>
<keyword evidence="8" id="KW-1185">Reference proteome</keyword>